<accession>A0AC35EU50</accession>
<sequence length="129" mass="14934">MFLLFISMIKDNSEFFGVELLVLAPFIPTIFCILAFYLKEKKFYRGTIISWTIMGLFFIYIFVASIKNTSQNRMHDLLLVTFIFIINAIVGCFSALSIYFQTERKVVGESSFENQNYVSYSVAEDNVNL</sequence>
<reference evidence="2" key="1">
    <citation type="submission" date="2022-11" db="UniProtKB">
        <authorList>
            <consortium name="WormBaseParasite"/>
        </authorList>
    </citation>
    <scope>IDENTIFICATION</scope>
</reference>
<protein>
    <submittedName>
        <fullName evidence="2">NADH dehydrogenase subunit 6</fullName>
    </submittedName>
</protein>
<name>A0AC35EU50_9BILA</name>
<organism evidence="1 2">
    <name type="scientific">Panagrolaimus sp. PS1159</name>
    <dbReference type="NCBI Taxonomy" id="55785"/>
    <lineage>
        <taxon>Eukaryota</taxon>
        <taxon>Metazoa</taxon>
        <taxon>Ecdysozoa</taxon>
        <taxon>Nematoda</taxon>
        <taxon>Chromadorea</taxon>
        <taxon>Rhabditida</taxon>
        <taxon>Tylenchina</taxon>
        <taxon>Panagrolaimomorpha</taxon>
        <taxon>Panagrolaimoidea</taxon>
        <taxon>Panagrolaimidae</taxon>
        <taxon>Panagrolaimus</taxon>
    </lineage>
</organism>
<proteinExistence type="predicted"/>
<evidence type="ECO:0000313" key="1">
    <source>
        <dbReference type="Proteomes" id="UP000887580"/>
    </source>
</evidence>
<dbReference type="Proteomes" id="UP000887580">
    <property type="component" value="Unplaced"/>
</dbReference>
<dbReference type="WBParaSite" id="PS1159_v2.g10760.t1">
    <property type="protein sequence ID" value="PS1159_v2.g10760.t1"/>
    <property type="gene ID" value="PS1159_v2.g10760"/>
</dbReference>
<evidence type="ECO:0000313" key="2">
    <source>
        <dbReference type="WBParaSite" id="PS1159_v2.g10760.t1"/>
    </source>
</evidence>